<dbReference type="UniPathway" id="UPA00241">
    <property type="reaction ID" value="UER00353"/>
</dbReference>
<dbReference type="Proteomes" id="UP000317942">
    <property type="component" value="Unassembled WGS sequence"/>
</dbReference>
<dbReference type="InterPro" id="IPR005252">
    <property type="entry name" value="CoaBC"/>
</dbReference>
<comment type="function">
    <text evidence="1">Catalyzes two sequential steps in the biosynthesis of coenzyme A. In the first step cysteine is conjugated to 4'-phosphopantothenate to form 4-phosphopantothenoylcysteine. In the second step the latter compound is decarboxylated to form 4'-phosphopantotheine.</text>
</comment>
<dbReference type="InterPro" id="IPR035929">
    <property type="entry name" value="CoaB-like_sf"/>
</dbReference>
<keyword evidence="1 2" id="KW-0456">Lyase</keyword>
<keyword evidence="1 2" id="KW-0436">Ligase</keyword>
<comment type="pathway">
    <text evidence="1 2">Cofactor biosynthesis; coenzyme A biosynthesis; CoA from (R)-pantothenate: step 3/5.</text>
</comment>
<dbReference type="InterPro" id="IPR007085">
    <property type="entry name" value="DNA/pantothenate-metab_flavo_C"/>
</dbReference>
<proteinExistence type="inferred from homology"/>
<evidence type="ECO:0000256" key="2">
    <source>
        <dbReference type="RuleBase" id="RU364078"/>
    </source>
</evidence>
<dbReference type="GeneID" id="64212621"/>
<comment type="similarity">
    <text evidence="1 2">In the N-terminal section; belongs to the HFCD (homo-oligomeric flavin containing Cys decarboxylase) superfamily.</text>
</comment>
<dbReference type="EC" id="4.1.1.36" evidence="1"/>
<feature type="binding site" evidence="1">
    <location>
        <position position="320"/>
    </location>
    <ligand>
        <name>CTP</name>
        <dbReference type="ChEBI" id="CHEBI:37563"/>
    </ligand>
</feature>
<keyword evidence="1 2" id="KW-0285">Flavoprotein</keyword>
<dbReference type="RefSeq" id="WP_075377681.1">
    <property type="nucleotide sequence ID" value="NZ_CP066060.1"/>
</dbReference>
<dbReference type="InterPro" id="IPR003382">
    <property type="entry name" value="Flavoprotein"/>
</dbReference>
<comment type="catalytic activity">
    <reaction evidence="1 2">
        <text>(R)-4'-phosphopantothenate + L-cysteine + CTP = N-[(R)-4-phosphopantothenoyl]-L-cysteine + CMP + diphosphate + H(+)</text>
        <dbReference type="Rhea" id="RHEA:19397"/>
        <dbReference type="ChEBI" id="CHEBI:10986"/>
        <dbReference type="ChEBI" id="CHEBI:15378"/>
        <dbReference type="ChEBI" id="CHEBI:33019"/>
        <dbReference type="ChEBI" id="CHEBI:35235"/>
        <dbReference type="ChEBI" id="CHEBI:37563"/>
        <dbReference type="ChEBI" id="CHEBI:59458"/>
        <dbReference type="ChEBI" id="CHEBI:60377"/>
        <dbReference type="EC" id="6.3.2.5"/>
    </reaction>
</comment>
<evidence type="ECO:0000256" key="1">
    <source>
        <dbReference type="HAMAP-Rule" id="MF_02225"/>
    </source>
</evidence>
<protein>
    <recommendedName>
        <fullName evidence="1">Coenzyme A biosynthesis bifunctional protein CoaBC</fullName>
    </recommendedName>
    <alternativeName>
        <fullName evidence="1">DNA/pantothenate metabolism flavoprotein</fullName>
    </alternativeName>
    <alternativeName>
        <fullName evidence="1">Phosphopantothenoylcysteine synthetase/decarboxylase</fullName>
        <shortName evidence="1">PPCS-PPCDC</shortName>
    </alternativeName>
    <domain>
        <recommendedName>
            <fullName evidence="1">Phosphopantothenoylcysteine decarboxylase</fullName>
            <shortName evidence="1">PPC decarboxylase</shortName>
            <shortName evidence="1">PPC-DC</shortName>
            <ecNumber evidence="1">4.1.1.36</ecNumber>
        </recommendedName>
        <alternativeName>
            <fullName evidence="1">CoaC</fullName>
        </alternativeName>
    </domain>
    <domain>
        <recommendedName>
            <fullName evidence="1">Phosphopantothenate--cysteine ligase</fullName>
            <ecNumber evidence="1">6.3.2.5</ecNumber>
        </recommendedName>
        <alternativeName>
            <fullName evidence="1">CoaB</fullName>
        </alternativeName>
        <alternativeName>
            <fullName evidence="1">Phosphopantothenoylcysteine synthetase</fullName>
            <shortName evidence="1">PPC synthetase</shortName>
            <shortName evidence="1">PPC-S</shortName>
        </alternativeName>
    </domain>
</protein>
<comment type="caution">
    <text evidence="5">The sequence shown here is derived from an EMBL/GenBank/DDBJ whole genome shotgun (WGS) entry which is preliminary data.</text>
</comment>
<comment type="catalytic activity">
    <reaction evidence="1 2">
        <text>N-[(R)-4-phosphopantothenoyl]-L-cysteine + H(+) = (R)-4'-phosphopantetheine + CO2</text>
        <dbReference type="Rhea" id="RHEA:16793"/>
        <dbReference type="ChEBI" id="CHEBI:15378"/>
        <dbReference type="ChEBI" id="CHEBI:16526"/>
        <dbReference type="ChEBI" id="CHEBI:59458"/>
        <dbReference type="ChEBI" id="CHEBI:61723"/>
        <dbReference type="EC" id="4.1.1.36"/>
    </reaction>
</comment>
<feature type="region of interest" description="Phosphopantothenoylcysteine decarboxylase" evidence="1">
    <location>
        <begin position="1"/>
        <end position="217"/>
    </location>
</feature>
<reference evidence="5 6" key="1">
    <citation type="submission" date="2019-06" db="EMBL/GenBank/DDBJ databases">
        <title>Draft genome sequence of Actinomyces oris CCUG 34288T.</title>
        <authorList>
            <person name="Salva-Serra F."/>
            <person name="Cardew S."/>
            <person name="Moore E."/>
        </authorList>
    </citation>
    <scope>NUCLEOTIDE SEQUENCE [LARGE SCALE GENOMIC DNA]</scope>
    <source>
        <strain evidence="5 6">CCUG 34288</strain>
    </source>
</reference>
<dbReference type="Gene3D" id="3.40.50.1950">
    <property type="entry name" value="Flavin prenyltransferase-like"/>
    <property type="match status" value="1"/>
</dbReference>
<comment type="cofactor">
    <cofactor evidence="1">
        <name>FMN</name>
        <dbReference type="ChEBI" id="CHEBI:58210"/>
    </cofactor>
    <text evidence="1">Binds 1 FMN per subunit.</text>
</comment>
<dbReference type="SUPFAM" id="SSF102645">
    <property type="entry name" value="CoaB-like"/>
    <property type="match status" value="1"/>
</dbReference>
<name>A0A1Q8WZN8_9ACTO</name>
<feature type="binding site" evidence="1">
    <location>
        <begin position="354"/>
        <end position="357"/>
    </location>
    <ligand>
        <name>CTP</name>
        <dbReference type="ChEBI" id="CHEBI:37563"/>
    </ligand>
</feature>
<keyword evidence="1 2" id="KW-0288">FMN</keyword>
<dbReference type="SUPFAM" id="SSF52507">
    <property type="entry name" value="Homo-oligomeric flavin-containing Cys decarboxylases, HFCD"/>
    <property type="match status" value="1"/>
</dbReference>
<accession>A0A1Q8WZN8</accession>
<evidence type="ECO:0000313" key="5">
    <source>
        <dbReference type="EMBL" id="TQD60482.1"/>
    </source>
</evidence>
<dbReference type="GO" id="GO:0046872">
    <property type="term" value="F:metal ion binding"/>
    <property type="evidence" value="ECO:0007669"/>
    <property type="project" value="UniProtKB-KW"/>
</dbReference>
<dbReference type="Gene3D" id="3.40.50.10300">
    <property type="entry name" value="CoaB-like"/>
    <property type="match status" value="1"/>
</dbReference>
<feature type="binding site" evidence="1">
    <location>
        <position position="374"/>
    </location>
    <ligand>
        <name>CTP</name>
        <dbReference type="ChEBI" id="CHEBI:37563"/>
    </ligand>
</feature>
<feature type="binding site" evidence="1">
    <location>
        <position position="392"/>
    </location>
    <ligand>
        <name>CTP</name>
        <dbReference type="ChEBI" id="CHEBI:37563"/>
    </ligand>
</feature>
<comment type="similarity">
    <text evidence="1 2">In the C-terminal section; belongs to the PPC synthetase family.</text>
</comment>
<feature type="region of interest" description="Phosphopantothenate--cysteine ligase" evidence="1">
    <location>
        <begin position="218"/>
        <end position="454"/>
    </location>
</feature>
<feature type="binding site" evidence="1">
    <location>
        <position position="310"/>
    </location>
    <ligand>
        <name>CTP</name>
        <dbReference type="ChEBI" id="CHEBI:37563"/>
    </ligand>
</feature>
<comment type="pathway">
    <text evidence="1 2">Cofactor biosynthesis; coenzyme A biosynthesis; CoA from (R)-pantothenate: step 2/5.</text>
</comment>
<gene>
    <name evidence="1 5" type="primary">coaBC</name>
    <name evidence="5" type="ORF">FK267_08610</name>
</gene>
<dbReference type="GO" id="GO:0015937">
    <property type="term" value="P:coenzyme A biosynthetic process"/>
    <property type="evidence" value="ECO:0007669"/>
    <property type="project" value="UniProtKB-UniRule"/>
</dbReference>
<dbReference type="GO" id="GO:0004633">
    <property type="term" value="F:phosphopantothenoylcysteine decarboxylase activity"/>
    <property type="evidence" value="ECO:0007669"/>
    <property type="project" value="UniProtKB-UniRule"/>
</dbReference>
<dbReference type="EC" id="6.3.2.5" evidence="1"/>
<dbReference type="OrthoDB" id="9802554at2"/>
<comment type="caution">
    <text evidence="1">Lacks conserved residue(s) required for the propagation of feature annotation.</text>
</comment>
<dbReference type="Pfam" id="PF04127">
    <property type="entry name" value="DFP"/>
    <property type="match status" value="1"/>
</dbReference>
<dbReference type="GO" id="GO:0004632">
    <property type="term" value="F:phosphopantothenate--cysteine ligase activity"/>
    <property type="evidence" value="ECO:0007669"/>
    <property type="project" value="UniProtKB-UniRule"/>
</dbReference>
<keyword evidence="1" id="KW-0511">Multifunctional enzyme</keyword>
<dbReference type="PANTHER" id="PTHR14359:SF6">
    <property type="entry name" value="PHOSPHOPANTOTHENOYLCYSTEINE DECARBOXYLASE"/>
    <property type="match status" value="1"/>
</dbReference>
<dbReference type="GO" id="GO:0071513">
    <property type="term" value="C:phosphopantothenoylcysteine decarboxylase complex"/>
    <property type="evidence" value="ECO:0007669"/>
    <property type="project" value="TreeGrafter"/>
</dbReference>
<dbReference type="EMBL" id="VICC01000006">
    <property type="protein sequence ID" value="TQD60482.1"/>
    <property type="molecule type" value="Genomic_DNA"/>
</dbReference>
<feature type="domain" description="DNA/pantothenate metabolism flavoprotein C-terminal" evidence="4">
    <location>
        <begin position="213"/>
        <end position="446"/>
    </location>
</feature>
<feature type="binding site" evidence="1">
    <location>
        <position position="396"/>
    </location>
    <ligand>
        <name>CTP</name>
        <dbReference type="ChEBI" id="CHEBI:37563"/>
    </ligand>
</feature>
<evidence type="ECO:0000313" key="6">
    <source>
        <dbReference type="Proteomes" id="UP000317942"/>
    </source>
</evidence>
<organism evidence="5 6">
    <name type="scientific">Actinomyces oris</name>
    <dbReference type="NCBI Taxonomy" id="544580"/>
    <lineage>
        <taxon>Bacteria</taxon>
        <taxon>Bacillati</taxon>
        <taxon>Actinomycetota</taxon>
        <taxon>Actinomycetes</taxon>
        <taxon>Actinomycetales</taxon>
        <taxon>Actinomycetaceae</taxon>
        <taxon>Actinomyces</taxon>
    </lineage>
</organism>
<dbReference type="Pfam" id="PF02441">
    <property type="entry name" value="Flavoprotein"/>
    <property type="match status" value="1"/>
</dbReference>
<sequence>MDEPHTAVTERAVTAVERSRRVVVGVAGSIAAYKAPFVVRLLRQAGHEVKVVATESALRFIGAPALAAVSGRAVSTGVFDDPAAVEHVAVAEWAELVVVAPASADLLARVRVGRADDMLTATILTCQAPVVLAPAMHTQMWVNPATRENVAVLRERGLTVIEPDSGRLTGKDSGVGRMPEPEQIVSQALAALTHAAAGFAGAQEASGEGDKSLQGRHVVISAGGTREPIDPVRYLGNRSSGRQGCALAAAAAEQGARVTLVQAHVASDLLKALPAQVSVVAAGTAADMLRIVRDAARDADAVIMAAAVADYRPVTVATTKLKKQAPSGVENSGEAARFTRSTMSAMSIELTTNPDILAGLVSDPPRPGQIVVGFAAETGDENGDVLFHGRAKARRKGAHLLAVNAVGEELGFGDVPNAVVVLDAHGTEVARGQGSKMDVARLLISLTADLVNGA</sequence>
<comment type="cofactor">
    <cofactor evidence="1">
        <name>Mg(2+)</name>
        <dbReference type="ChEBI" id="CHEBI:18420"/>
    </cofactor>
</comment>
<evidence type="ECO:0000259" key="4">
    <source>
        <dbReference type="Pfam" id="PF04127"/>
    </source>
</evidence>
<comment type="function">
    <text evidence="2">Catalyzes two steps in the biosynthesis of coenzyme A. In the first step cysteine is conjugated to 4'-phosphopantothenate to form 4-phosphopantothenoylcysteine, in the latter compound is decarboxylated to form 4'-phosphopantotheine.</text>
</comment>
<dbReference type="HAMAP" id="MF_02225">
    <property type="entry name" value="CoaBC"/>
    <property type="match status" value="1"/>
</dbReference>
<dbReference type="GO" id="GO:0010181">
    <property type="term" value="F:FMN binding"/>
    <property type="evidence" value="ECO:0007669"/>
    <property type="project" value="UniProtKB-UniRule"/>
</dbReference>
<dbReference type="PANTHER" id="PTHR14359">
    <property type="entry name" value="HOMO-OLIGOMERIC FLAVIN CONTAINING CYS DECARBOXYLASE FAMILY"/>
    <property type="match status" value="1"/>
</dbReference>
<keyword evidence="1 2" id="KW-0210">Decarboxylase</keyword>
<keyword evidence="1" id="KW-0479">Metal-binding</keyword>
<keyword evidence="1" id="KW-0460">Magnesium</keyword>
<dbReference type="NCBIfam" id="TIGR00521">
    <property type="entry name" value="coaBC_dfp"/>
    <property type="match status" value="1"/>
</dbReference>
<dbReference type="GO" id="GO:0015941">
    <property type="term" value="P:pantothenate catabolic process"/>
    <property type="evidence" value="ECO:0007669"/>
    <property type="project" value="InterPro"/>
</dbReference>
<dbReference type="AlphaFoldDB" id="A0A1Q8WZN8"/>
<dbReference type="InterPro" id="IPR036551">
    <property type="entry name" value="Flavin_trans-like"/>
</dbReference>
<evidence type="ECO:0000259" key="3">
    <source>
        <dbReference type="Pfam" id="PF02441"/>
    </source>
</evidence>
<feature type="domain" description="Flavoprotein" evidence="3">
    <location>
        <begin position="21"/>
        <end position="191"/>
    </location>
</feature>